<dbReference type="Proteomes" id="UP000683000">
    <property type="component" value="Unassembled WGS sequence"/>
</dbReference>
<gene>
    <name evidence="2" type="ORF">JVT61DRAFT_3780</name>
</gene>
<comment type="caution">
    <text evidence="2">The sequence shown here is derived from an EMBL/GenBank/DDBJ whole genome shotgun (WGS) entry which is preliminary data.</text>
</comment>
<keyword evidence="3" id="KW-1185">Reference proteome</keyword>
<evidence type="ECO:0000313" key="2">
    <source>
        <dbReference type="EMBL" id="KAG6375003.1"/>
    </source>
</evidence>
<feature type="compositionally biased region" description="Polar residues" evidence="1">
    <location>
        <begin position="1"/>
        <end position="20"/>
    </location>
</feature>
<organism evidence="2 3">
    <name type="scientific">Boletus reticuloceps</name>
    <dbReference type="NCBI Taxonomy" id="495285"/>
    <lineage>
        <taxon>Eukaryota</taxon>
        <taxon>Fungi</taxon>
        <taxon>Dikarya</taxon>
        <taxon>Basidiomycota</taxon>
        <taxon>Agaricomycotina</taxon>
        <taxon>Agaricomycetes</taxon>
        <taxon>Agaricomycetidae</taxon>
        <taxon>Boletales</taxon>
        <taxon>Boletineae</taxon>
        <taxon>Boletaceae</taxon>
        <taxon>Boletoideae</taxon>
        <taxon>Boletus</taxon>
    </lineage>
</organism>
<dbReference type="OrthoDB" id="5352132at2759"/>
<proteinExistence type="predicted"/>
<accession>A0A8I3A9D4</accession>
<name>A0A8I3A9D4_9AGAM</name>
<protein>
    <submittedName>
        <fullName evidence="2">Uncharacterized protein</fullName>
    </submittedName>
</protein>
<feature type="region of interest" description="Disordered" evidence="1">
    <location>
        <begin position="1"/>
        <end position="116"/>
    </location>
</feature>
<reference evidence="2" key="1">
    <citation type="submission" date="2021-03" db="EMBL/GenBank/DDBJ databases">
        <title>Evolutionary innovations through gain and loss of genes in the ectomycorrhizal Boletales.</title>
        <authorList>
            <person name="Wu G."/>
            <person name="Miyauchi S."/>
            <person name="Morin E."/>
            <person name="Yang Z.-L."/>
            <person name="Xu J."/>
            <person name="Martin F.M."/>
        </authorList>
    </citation>
    <scope>NUCLEOTIDE SEQUENCE</scope>
    <source>
        <strain evidence="2">BR01</strain>
    </source>
</reference>
<sequence>MTTSLMLSKTPYSCAPQSSLAPGPATARLSLHTSLSSPPQLTPHPPVPKKQPAHNRSPHSQLPLYEEFYAGGGTTRHDGDTLSNSIYAGKEGHGSQNGTPQHSIRYHGRSKDGRDI</sequence>
<dbReference type="AlphaFoldDB" id="A0A8I3A9D4"/>
<evidence type="ECO:0000313" key="3">
    <source>
        <dbReference type="Proteomes" id="UP000683000"/>
    </source>
</evidence>
<evidence type="ECO:0000256" key="1">
    <source>
        <dbReference type="SAM" id="MobiDB-lite"/>
    </source>
</evidence>
<feature type="compositionally biased region" description="Pro residues" evidence="1">
    <location>
        <begin position="40"/>
        <end position="49"/>
    </location>
</feature>
<dbReference type="EMBL" id="JAGFBS010000016">
    <property type="protein sequence ID" value="KAG6375003.1"/>
    <property type="molecule type" value="Genomic_DNA"/>
</dbReference>